<proteinExistence type="predicted"/>
<feature type="transmembrane region" description="Helical" evidence="1">
    <location>
        <begin position="83"/>
        <end position="106"/>
    </location>
</feature>
<dbReference type="EMBL" id="AGYT01000007">
    <property type="protein sequence ID" value="ENZ03374.1"/>
    <property type="molecule type" value="Genomic_DNA"/>
</dbReference>
<reference evidence="2 3" key="1">
    <citation type="submission" date="2013-01" db="EMBL/GenBank/DDBJ databases">
        <title>The Genome Sequence of Clostridium colicanis 209318.</title>
        <authorList>
            <consortium name="The Broad Institute Genome Sequencing Platform"/>
            <person name="Earl A."/>
            <person name="Ward D."/>
            <person name="Feldgarden M."/>
            <person name="Gevers D."/>
            <person name="Courvalin P."/>
            <person name="Lambert T."/>
            <person name="Walker B."/>
            <person name="Young S.K."/>
            <person name="Zeng Q."/>
            <person name="Gargeya S."/>
            <person name="Fitzgerald M."/>
            <person name="Haas B."/>
            <person name="Abouelleil A."/>
            <person name="Alvarado L."/>
            <person name="Arachchi H.M."/>
            <person name="Berlin A.M."/>
            <person name="Chapman S.B."/>
            <person name="Dewar J."/>
            <person name="Goldberg J."/>
            <person name="Griggs A."/>
            <person name="Gujja S."/>
            <person name="Hansen M."/>
            <person name="Howarth C."/>
            <person name="Imamovic A."/>
            <person name="Larimer J."/>
            <person name="McCowan C."/>
            <person name="Murphy C."/>
            <person name="Neiman D."/>
            <person name="Pearson M."/>
            <person name="Priest M."/>
            <person name="Roberts A."/>
            <person name="Saif S."/>
            <person name="Shea T."/>
            <person name="Sisk P."/>
            <person name="Sykes S."/>
            <person name="Wortman J."/>
            <person name="Nusbaum C."/>
            <person name="Birren B."/>
        </authorList>
    </citation>
    <scope>NUCLEOTIDE SEQUENCE [LARGE SCALE GENOMIC DNA]</scope>
    <source>
        <strain evidence="2 3">209318</strain>
    </source>
</reference>
<evidence type="ECO:0000313" key="3">
    <source>
        <dbReference type="Proteomes" id="UP000013097"/>
    </source>
</evidence>
<gene>
    <name evidence="2" type="ORF">HMPREF1092_00560</name>
</gene>
<keyword evidence="3" id="KW-1185">Reference proteome</keyword>
<dbReference type="HOGENOM" id="CLU_166204_1_0_9"/>
<dbReference type="eggNOG" id="ENOG5033BM3">
    <property type="taxonomic scope" value="Bacteria"/>
</dbReference>
<comment type="caution">
    <text evidence="2">The sequence shown here is derived from an EMBL/GenBank/DDBJ whole genome shotgun (WGS) entry which is preliminary data.</text>
</comment>
<accession>N9Y597</accession>
<feature type="transmembrane region" description="Helical" evidence="1">
    <location>
        <begin position="40"/>
        <end position="62"/>
    </location>
</feature>
<evidence type="ECO:0000313" key="2">
    <source>
        <dbReference type="EMBL" id="ENZ03374.1"/>
    </source>
</evidence>
<dbReference type="RefSeq" id="WP_002597064.1">
    <property type="nucleotide sequence ID" value="NZ_JADPHC010000007.1"/>
</dbReference>
<keyword evidence="1" id="KW-0812">Transmembrane</keyword>
<feature type="transmembrane region" description="Helical" evidence="1">
    <location>
        <begin position="7"/>
        <end position="28"/>
    </location>
</feature>
<keyword evidence="1" id="KW-0472">Membrane</keyword>
<sequence length="109" mass="12580">MIIWSRYGILAPVAAILSLALTEVLVNLSLKDELYYQSHGWPKFVALAIAGLICFFLGRILNKESKTYIEKSTGKEVVLKKSHTFFFIDIKYWSYIFPILGIIYWITNN</sequence>
<name>N9Y597_9CLOT</name>
<evidence type="ECO:0000256" key="1">
    <source>
        <dbReference type="SAM" id="Phobius"/>
    </source>
</evidence>
<dbReference type="PATRIC" id="fig|999411.4.peg.544"/>
<dbReference type="Proteomes" id="UP000013097">
    <property type="component" value="Unassembled WGS sequence"/>
</dbReference>
<protein>
    <submittedName>
        <fullName evidence="2">Uncharacterized protein</fullName>
    </submittedName>
</protein>
<keyword evidence="1" id="KW-1133">Transmembrane helix</keyword>
<dbReference type="AlphaFoldDB" id="N9Y597"/>
<organism evidence="2 3">
    <name type="scientific">Clostridium thermobutyricum</name>
    <dbReference type="NCBI Taxonomy" id="29372"/>
    <lineage>
        <taxon>Bacteria</taxon>
        <taxon>Bacillati</taxon>
        <taxon>Bacillota</taxon>
        <taxon>Clostridia</taxon>
        <taxon>Eubacteriales</taxon>
        <taxon>Clostridiaceae</taxon>
        <taxon>Clostridium</taxon>
    </lineage>
</organism>